<evidence type="ECO:0000256" key="5">
    <source>
        <dbReference type="ARBA" id="ARBA00013198"/>
    </source>
</evidence>
<dbReference type="InterPro" id="IPR006148">
    <property type="entry name" value="Glc/Gal-6P_isomerase"/>
</dbReference>
<dbReference type="SUPFAM" id="SSF100950">
    <property type="entry name" value="NagB/RpiA/CoA transferase-like"/>
    <property type="match status" value="1"/>
</dbReference>
<comment type="catalytic activity">
    <reaction evidence="1 7">
        <text>6-phospho-D-glucono-1,5-lactone + H2O = 6-phospho-D-gluconate + H(+)</text>
        <dbReference type="Rhea" id="RHEA:12556"/>
        <dbReference type="ChEBI" id="CHEBI:15377"/>
        <dbReference type="ChEBI" id="CHEBI:15378"/>
        <dbReference type="ChEBI" id="CHEBI:57955"/>
        <dbReference type="ChEBI" id="CHEBI:58759"/>
        <dbReference type="EC" id="3.1.1.31"/>
    </reaction>
</comment>
<dbReference type="GO" id="GO:0005975">
    <property type="term" value="P:carbohydrate metabolic process"/>
    <property type="evidence" value="ECO:0007669"/>
    <property type="project" value="UniProtKB-UniRule"/>
</dbReference>
<feature type="domain" description="Glucosamine/galactosamine-6-phosphate isomerase" evidence="8">
    <location>
        <begin position="9"/>
        <end position="225"/>
    </location>
</feature>
<proteinExistence type="inferred from homology"/>
<evidence type="ECO:0000256" key="4">
    <source>
        <dbReference type="ARBA" id="ARBA00010662"/>
    </source>
</evidence>
<comment type="function">
    <text evidence="2 7">Hydrolysis of 6-phosphogluconolactone to 6-phosphogluconate.</text>
</comment>
<dbReference type="GO" id="GO:0017057">
    <property type="term" value="F:6-phosphogluconolactonase activity"/>
    <property type="evidence" value="ECO:0007669"/>
    <property type="project" value="UniProtKB-UniRule"/>
</dbReference>
<dbReference type="InterPro" id="IPR039104">
    <property type="entry name" value="6PGL"/>
</dbReference>
<dbReference type="PANTHER" id="PTHR11054">
    <property type="entry name" value="6-PHOSPHOGLUCONOLACTONASE"/>
    <property type="match status" value="1"/>
</dbReference>
<dbReference type="CDD" id="cd01400">
    <property type="entry name" value="6PGL"/>
    <property type="match status" value="1"/>
</dbReference>
<dbReference type="Proteomes" id="UP000195787">
    <property type="component" value="Unassembled WGS sequence"/>
</dbReference>
<dbReference type="Pfam" id="PF01182">
    <property type="entry name" value="Glucosamine_iso"/>
    <property type="match status" value="1"/>
</dbReference>
<dbReference type="InterPro" id="IPR037171">
    <property type="entry name" value="NagB/RpiA_transferase-like"/>
</dbReference>
<dbReference type="GO" id="GO:0006098">
    <property type="term" value="P:pentose-phosphate shunt"/>
    <property type="evidence" value="ECO:0007669"/>
    <property type="project" value="UniProtKB-UniPathway"/>
</dbReference>
<dbReference type="GeneID" id="303172807"/>
<comment type="similarity">
    <text evidence="4 7">Belongs to the glucosamine/galactosamine-6-phosphate isomerase family. 6-phosphogluconolactonase subfamily.</text>
</comment>
<evidence type="ECO:0000256" key="7">
    <source>
        <dbReference type="RuleBase" id="RU365095"/>
    </source>
</evidence>
<dbReference type="PANTHER" id="PTHR11054:SF0">
    <property type="entry name" value="6-PHOSPHOGLUCONOLACTONASE"/>
    <property type="match status" value="1"/>
</dbReference>
<protein>
    <recommendedName>
        <fullName evidence="6 7">6-phosphogluconolactonase</fullName>
        <shortName evidence="7">6PGL</shortName>
        <ecNumber evidence="5 7">3.1.1.31</ecNumber>
    </recommendedName>
</protein>
<keyword evidence="10" id="KW-1185">Reference proteome</keyword>
<name>A0A1R4FRM4_9MICO</name>
<evidence type="ECO:0000259" key="8">
    <source>
        <dbReference type="Pfam" id="PF01182"/>
    </source>
</evidence>
<dbReference type="AlphaFoldDB" id="A0A1R4FRM4"/>
<evidence type="ECO:0000313" key="10">
    <source>
        <dbReference type="Proteomes" id="UP000195787"/>
    </source>
</evidence>
<sequence>MTATEILADRDAVIEHVSDRAVSLLAELTAARERVDVCLTGGTVGIGVLAAIALHPQTSKIDLARIHWWWGDERFVAADSDDRNEKQAREALLDVLGVDESRINALPASDEGLSLEQGATAAANELEEATPFALTFLGLGPDGHVASLFPGHPAASAEGPGVMAVTDSPKPPPERLSMTLETINASERIWIAAAGADKADAVAAVMQRPGTQPVPGGSVSGTQETLLFADEAAASQL</sequence>
<dbReference type="Gene3D" id="3.40.50.1360">
    <property type="match status" value="1"/>
</dbReference>
<evidence type="ECO:0000256" key="2">
    <source>
        <dbReference type="ARBA" id="ARBA00002681"/>
    </source>
</evidence>
<evidence type="ECO:0000256" key="6">
    <source>
        <dbReference type="ARBA" id="ARBA00020337"/>
    </source>
</evidence>
<dbReference type="InterPro" id="IPR005900">
    <property type="entry name" value="6-phosphogluconolactonase_DevB"/>
</dbReference>
<dbReference type="EMBL" id="FUHU01000026">
    <property type="protein sequence ID" value="SJM58575.1"/>
    <property type="molecule type" value="Genomic_DNA"/>
</dbReference>
<evidence type="ECO:0000256" key="1">
    <source>
        <dbReference type="ARBA" id="ARBA00000832"/>
    </source>
</evidence>
<dbReference type="OrthoDB" id="9810967at2"/>
<keyword evidence="7 9" id="KW-0378">Hydrolase</keyword>
<comment type="pathway">
    <text evidence="3 7">Carbohydrate degradation; pentose phosphate pathway; D-ribulose 5-phosphate from D-glucose 6-phosphate (oxidative stage): step 2/3.</text>
</comment>
<dbReference type="EC" id="3.1.1.31" evidence="5 7"/>
<gene>
    <name evidence="7" type="primary">pgl</name>
    <name evidence="9" type="ORF">CZ674_06185</name>
</gene>
<dbReference type="NCBIfam" id="TIGR01198">
    <property type="entry name" value="pgl"/>
    <property type="match status" value="1"/>
</dbReference>
<evidence type="ECO:0000313" key="9">
    <source>
        <dbReference type="EMBL" id="SJM58575.1"/>
    </source>
</evidence>
<dbReference type="RefSeq" id="WP_086991672.1">
    <property type="nucleotide sequence ID" value="NZ_FUHU01000026.1"/>
</dbReference>
<evidence type="ECO:0000256" key="3">
    <source>
        <dbReference type="ARBA" id="ARBA00004961"/>
    </source>
</evidence>
<dbReference type="UniPathway" id="UPA00115">
    <property type="reaction ID" value="UER00409"/>
</dbReference>
<organism evidence="9 10">
    <name type="scientific">Agrococcus casei LMG 22410</name>
    <dbReference type="NCBI Taxonomy" id="1255656"/>
    <lineage>
        <taxon>Bacteria</taxon>
        <taxon>Bacillati</taxon>
        <taxon>Actinomycetota</taxon>
        <taxon>Actinomycetes</taxon>
        <taxon>Micrococcales</taxon>
        <taxon>Microbacteriaceae</taxon>
        <taxon>Agrococcus</taxon>
    </lineage>
</organism>
<reference evidence="9 10" key="1">
    <citation type="submission" date="2017-02" db="EMBL/GenBank/DDBJ databases">
        <authorList>
            <person name="Peterson S.W."/>
        </authorList>
    </citation>
    <scope>NUCLEOTIDE SEQUENCE [LARGE SCALE GENOMIC DNA]</scope>
    <source>
        <strain evidence="9 10">LMG 22410</strain>
    </source>
</reference>
<accession>A0A1R4FRM4</accession>